<proteinExistence type="inferred from homology"/>
<evidence type="ECO:0000256" key="13">
    <source>
        <dbReference type="ARBA" id="ARBA00023198"/>
    </source>
</evidence>
<protein>
    <submittedName>
        <fullName evidence="17">Toll-like receptor 3</fullName>
    </submittedName>
</protein>
<keyword evidence="12" id="KW-0325">Glycoprotein</keyword>
<evidence type="ECO:0000256" key="6">
    <source>
        <dbReference type="ARBA" id="ARBA00022729"/>
    </source>
</evidence>
<dbReference type="InterPro" id="IPR000157">
    <property type="entry name" value="TIR_dom"/>
</dbReference>
<organism evidence="16 17">
    <name type="scientific">Branchiostoma floridae</name>
    <name type="common">Florida lancelet</name>
    <name type="synonym">Amphioxus</name>
    <dbReference type="NCBI Taxonomy" id="7739"/>
    <lineage>
        <taxon>Eukaryota</taxon>
        <taxon>Metazoa</taxon>
        <taxon>Chordata</taxon>
        <taxon>Cephalochordata</taxon>
        <taxon>Leptocardii</taxon>
        <taxon>Amphioxiformes</taxon>
        <taxon>Branchiostomatidae</taxon>
        <taxon>Branchiostoma</taxon>
    </lineage>
</organism>
<dbReference type="SUPFAM" id="SSF52200">
    <property type="entry name" value="Toll/Interleukin receptor TIR domain"/>
    <property type="match status" value="1"/>
</dbReference>
<dbReference type="Proteomes" id="UP000001554">
    <property type="component" value="Chromosome 12"/>
</dbReference>
<comment type="similarity">
    <text evidence="2">Belongs to the Toll-like receptor family.</text>
</comment>
<dbReference type="GeneID" id="118427749"/>
<feature type="transmembrane region" description="Helical" evidence="14">
    <location>
        <begin position="332"/>
        <end position="354"/>
    </location>
</feature>
<keyword evidence="16" id="KW-1185">Reference proteome</keyword>
<dbReference type="InterPro" id="IPR000483">
    <property type="entry name" value="Cys-rich_flank_reg_C"/>
</dbReference>
<dbReference type="InterPro" id="IPR026906">
    <property type="entry name" value="LRR_5"/>
</dbReference>
<evidence type="ECO:0000256" key="11">
    <source>
        <dbReference type="ARBA" id="ARBA00023170"/>
    </source>
</evidence>
<sequence length="532" mass="60503">MTIPQDIPPNATVLDLSYNCIPVLKNSSLAFLSHLKHLNISYSCVHDIQIGAFHNVSHLKVLNLEHNSLTVLQKFSFSALHSLEKLLLSHNNITNIDPESFHNLTNLQCLDLSHNKLDIACTHLKMFQDLQHLECLDMSFTGDIWGSSKSNCSQTLQNLTNLVSLKLSSCGIGNIPANALENQKNLQYLDLSFNDLHSLPNDIFFTCNSTNLNVNLRGNHIGSLSAQVFSTLHPALELDLSGNDFFQIGSSTLMAIQNVSLINLSDNPFDCDCELVDFVQWANNHEAQVAGWNNTTAVIDHYKCANEKYEGKSLEDYSEYCPSTFSWSLNHIAIIASSVSAFVILIIIVLMVIYKRYRKHEPERQGYAPIIGFQDLQQQDYHYLYDLFIIHSREDIRWVQMCAARLEKGEYTVSYMERDLPGGCHSLEGIDHFINNSRIILGIITMNSLCNGLCRHALQIARQLEIEQGAHHQLKLIMLEDIDLMMNNLAPEDRGRVFSIIRGKPYIRWPEDGREERQFWDRLEQMIGNPVV</sequence>
<evidence type="ECO:0000256" key="3">
    <source>
        <dbReference type="ARBA" id="ARBA00022588"/>
    </source>
</evidence>
<evidence type="ECO:0000256" key="9">
    <source>
        <dbReference type="ARBA" id="ARBA00022989"/>
    </source>
</evidence>
<dbReference type="PANTHER" id="PTHR24365:SF530">
    <property type="entry name" value="MSTPROX-RELATED"/>
    <property type="match status" value="1"/>
</dbReference>
<keyword evidence="10 14" id="KW-0472">Membrane</keyword>
<dbReference type="GO" id="GO:0006954">
    <property type="term" value="P:inflammatory response"/>
    <property type="evidence" value="ECO:0000318"/>
    <property type="project" value="GO_Central"/>
</dbReference>
<dbReference type="PROSITE" id="PS50104">
    <property type="entry name" value="TIR"/>
    <property type="match status" value="1"/>
</dbReference>
<keyword evidence="7" id="KW-0677">Repeat</keyword>
<dbReference type="InterPro" id="IPR032675">
    <property type="entry name" value="LRR_dom_sf"/>
</dbReference>
<dbReference type="InterPro" id="IPR001611">
    <property type="entry name" value="Leu-rich_rpt"/>
</dbReference>
<evidence type="ECO:0000259" key="15">
    <source>
        <dbReference type="PROSITE" id="PS50104"/>
    </source>
</evidence>
<evidence type="ECO:0000256" key="2">
    <source>
        <dbReference type="ARBA" id="ARBA00009634"/>
    </source>
</evidence>
<evidence type="ECO:0000256" key="1">
    <source>
        <dbReference type="ARBA" id="ARBA00004479"/>
    </source>
</evidence>
<dbReference type="GO" id="GO:0005886">
    <property type="term" value="C:plasma membrane"/>
    <property type="evidence" value="ECO:0000318"/>
    <property type="project" value="GO_Central"/>
</dbReference>
<dbReference type="OMA" id="WANNHEA"/>
<dbReference type="SMART" id="SM00369">
    <property type="entry name" value="LRR_TYP"/>
    <property type="match status" value="6"/>
</dbReference>
<evidence type="ECO:0000256" key="10">
    <source>
        <dbReference type="ARBA" id="ARBA00023136"/>
    </source>
</evidence>
<keyword evidence="5 14" id="KW-0812">Transmembrane</keyword>
<evidence type="ECO:0000256" key="5">
    <source>
        <dbReference type="ARBA" id="ARBA00022692"/>
    </source>
</evidence>
<keyword evidence="9 14" id="KW-1133">Transmembrane helix</keyword>
<dbReference type="AlphaFoldDB" id="A0A9J7M6M8"/>
<evidence type="ECO:0000256" key="12">
    <source>
        <dbReference type="ARBA" id="ARBA00023180"/>
    </source>
</evidence>
<evidence type="ECO:0000256" key="4">
    <source>
        <dbReference type="ARBA" id="ARBA00022614"/>
    </source>
</evidence>
<evidence type="ECO:0000256" key="7">
    <source>
        <dbReference type="ARBA" id="ARBA00022737"/>
    </source>
</evidence>
<gene>
    <name evidence="17" type="primary">LOC118427749</name>
</gene>
<keyword evidence="4" id="KW-0433">Leucine-rich repeat</keyword>
<dbReference type="Gene3D" id="3.80.10.10">
    <property type="entry name" value="Ribonuclease Inhibitor"/>
    <property type="match status" value="3"/>
</dbReference>
<keyword evidence="8" id="KW-0391">Immunity</keyword>
<dbReference type="PROSITE" id="PS51450">
    <property type="entry name" value="LRR"/>
    <property type="match status" value="3"/>
</dbReference>
<keyword evidence="6" id="KW-0732">Signal</keyword>
<keyword evidence="11" id="KW-0675">Receptor</keyword>
<dbReference type="Pfam" id="PF13306">
    <property type="entry name" value="LRR_5"/>
    <property type="match status" value="1"/>
</dbReference>
<dbReference type="InterPro" id="IPR035897">
    <property type="entry name" value="Toll_tir_struct_dom_sf"/>
</dbReference>
<dbReference type="Pfam" id="PF13676">
    <property type="entry name" value="TIR_2"/>
    <property type="match status" value="1"/>
</dbReference>
<dbReference type="RefSeq" id="XP_035693565.1">
    <property type="nucleotide sequence ID" value="XM_035837672.1"/>
</dbReference>
<feature type="domain" description="TIR" evidence="15">
    <location>
        <begin position="383"/>
        <end position="527"/>
    </location>
</feature>
<accession>A0A9J7M6M8</accession>
<dbReference type="PANTHER" id="PTHR24365">
    <property type="entry name" value="TOLL-LIKE RECEPTOR"/>
    <property type="match status" value="1"/>
</dbReference>
<dbReference type="SMART" id="SM00255">
    <property type="entry name" value="TIR"/>
    <property type="match status" value="1"/>
</dbReference>
<dbReference type="GO" id="GO:0045087">
    <property type="term" value="P:innate immune response"/>
    <property type="evidence" value="ECO:0007669"/>
    <property type="project" value="UniProtKB-KW"/>
</dbReference>
<evidence type="ECO:0000256" key="8">
    <source>
        <dbReference type="ARBA" id="ARBA00022859"/>
    </source>
</evidence>
<keyword evidence="13" id="KW-0395">Inflammatory response</keyword>
<comment type="subcellular location">
    <subcellularLocation>
        <location evidence="1">Membrane</location>
        <topology evidence="1">Single-pass type I membrane protein</topology>
    </subcellularLocation>
</comment>
<dbReference type="InterPro" id="IPR003591">
    <property type="entry name" value="Leu-rich_rpt_typical-subtyp"/>
</dbReference>
<dbReference type="Pfam" id="PF00560">
    <property type="entry name" value="LRR_1"/>
    <property type="match status" value="1"/>
</dbReference>
<dbReference type="KEGG" id="bfo:118427749"/>
<reference evidence="16" key="1">
    <citation type="journal article" date="2020" name="Nat. Ecol. Evol.">
        <title>Deeply conserved synteny resolves early events in vertebrate evolution.</title>
        <authorList>
            <person name="Simakov O."/>
            <person name="Marletaz F."/>
            <person name="Yue J.X."/>
            <person name="O'Connell B."/>
            <person name="Jenkins J."/>
            <person name="Brandt A."/>
            <person name="Calef R."/>
            <person name="Tung C.H."/>
            <person name="Huang T.K."/>
            <person name="Schmutz J."/>
            <person name="Satoh N."/>
            <person name="Yu J.K."/>
            <person name="Putnam N.H."/>
            <person name="Green R.E."/>
            <person name="Rokhsar D.S."/>
        </authorList>
    </citation>
    <scope>NUCLEOTIDE SEQUENCE [LARGE SCALE GENOMIC DNA]</scope>
    <source>
        <strain evidence="16">S238N-H82</strain>
    </source>
</reference>
<dbReference type="Pfam" id="PF13855">
    <property type="entry name" value="LRR_8"/>
    <property type="match status" value="1"/>
</dbReference>
<dbReference type="GO" id="GO:0007165">
    <property type="term" value="P:signal transduction"/>
    <property type="evidence" value="ECO:0000318"/>
    <property type="project" value="GO_Central"/>
</dbReference>
<evidence type="ECO:0000313" key="17">
    <source>
        <dbReference type="RefSeq" id="XP_035693565.1"/>
    </source>
</evidence>
<dbReference type="SMART" id="SM00082">
    <property type="entry name" value="LRRCT"/>
    <property type="match status" value="1"/>
</dbReference>
<reference evidence="17" key="2">
    <citation type="submission" date="2025-08" db="UniProtKB">
        <authorList>
            <consortium name="RefSeq"/>
        </authorList>
    </citation>
    <scope>IDENTIFICATION</scope>
    <source>
        <strain evidence="17">S238N-H82</strain>
        <tissue evidence="17">Testes</tissue>
    </source>
</reference>
<dbReference type="OrthoDB" id="694479at2759"/>
<dbReference type="SUPFAM" id="SSF52058">
    <property type="entry name" value="L domain-like"/>
    <property type="match status" value="1"/>
</dbReference>
<evidence type="ECO:0000256" key="14">
    <source>
        <dbReference type="SAM" id="Phobius"/>
    </source>
</evidence>
<dbReference type="Gene3D" id="3.40.50.10140">
    <property type="entry name" value="Toll/interleukin-1 receptor homology (TIR) domain"/>
    <property type="match status" value="1"/>
</dbReference>
<evidence type="ECO:0000313" key="16">
    <source>
        <dbReference type="Proteomes" id="UP000001554"/>
    </source>
</evidence>
<dbReference type="GO" id="GO:0038023">
    <property type="term" value="F:signaling receptor activity"/>
    <property type="evidence" value="ECO:0000318"/>
    <property type="project" value="GO_Central"/>
</dbReference>
<keyword evidence="3" id="KW-0399">Innate immunity</keyword>
<name>A0A9J7M6M8_BRAFL</name>